<proteinExistence type="predicted"/>
<reference evidence="9 10" key="1">
    <citation type="submission" date="2013-05" db="EMBL/GenBank/DDBJ databases">
        <title>Draft genome of the parasitic nematode Anyclostoma ceylanicum.</title>
        <authorList>
            <person name="Mitreva M."/>
        </authorList>
    </citation>
    <scope>NUCLEOTIDE SEQUENCE [LARGE SCALE GENOMIC DNA]</scope>
</reference>
<gene>
    <name evidence="9" type="ORF">ANCCEY_02374</name>
</gene>
<dbReference type="InterPro" id="IPR045866">
    <property type="entry name" value="FAM210A/B-like"/>
</dbReference>
<dbReference type="PANTHER" id="PTHR21377:SF1">
    <property type="entry name" value="PROTEIN FAM210A"/>
    <property type="match status" value="1"/>
</dbReference>
<keyword evidence="2 7" id="KW-0812">Transmembrane</keyword>
<evidence type="ECO:0000256" key="4">
    <source>
        <dbReference type="ARBA" id="ARBA00023054"/>
    </source>
</evidence>
<sequence length="173" mass="20522">MTMTEEQKEEKKQKIKEMKEEEEPKTLFGKIKYYLKRYWYIAVPAHMVSSTLWFGAFLRFLHVPAVVIEKIENVPPSAGAVVVALLLYKVATPLRYTTTLVLIQATFWTLRRMGKLRTAREVEFKMRTEYEKSKLKYGRKLYRFRHLGVRDVSRKSSQGQIRRNSSDQPERKD</sequence>
<evidence type="ECO:0000256" key="2">
    <source>
        <dbReference type="ARBA" id="ARBA00022692"/>
    </source>
</evidence>
<dbReference type="InterPro" id="IPR009688">
    <property type="entry name" value="FAM210A/B-like_dom"/>
</dbReference>
<dbReference type="PANTHER" id="PTHR21377">
    <property type="entry name" value="PROTEIN FAM210B, MITOCHONDRIAL"/>
    <property type="match status" value="1"/>
</dbReference>
<dbReference type="EMBL" id="KE124810">
    <property type="protein sequence ID" value="EPB78533.1"/>
    <property type="molecule type" value="Genomic_DNA"/>
</dbReference>
<keyword evidence="3 7" id="KW-1133">Transmembrane helix</keyword>
<name>A0A0D6M4W8_9BILA</name>
<evidence type="ECO:0000256" key="6">
    <source>
        <dbReference type="SAM" id="MobiDB-lite"/>
    </source>
</evidence>
<dbReference type="GO" id="GO:0016020">
    <property type="term" value="C:membrane"/>
    <property type="evidence" value="ECO:0007669"/>
    <property type="project" value="UniProtKB-SubCell"/>
</dbReference>
<evidence type="ECO:0000259" key="8">
    <source>
        <dbReference type="Pfam" id="PF06916"/>
    </source>
</evidence>
<evidence type="ECO:0000256" key="1">
    <source>
        <dbReference type="ARBA" id="ARBA00004167"/>
    </source>
</evidence>
<keyword evidence="10" id="KW-1185">Reference proteome</keyword>
<feature type="region of interest" description="Disordered" evidence="6">
    <location>
        <begin position="153"/>
        <end position="173"/>
    </location>
</feature>
<evidence type="ECO:0000256" key="7">
    <source>
        <dbReference type="SAM" id="Phobius"/>
    </source>
</evidence>
<feature type="transmembrane region" description="Helical" evidence="7">
    <location>
        <begin position="81"/>
        <end position="110"/>
    </location>
</feature>
<feature type="domain" description="DUF1279" evidence="8">
    <location>
        <begin position="30"/>
        <end position="104"/>
    </location>
</feature>
<dbReference type="Proteomes" id="UP000054495">
    <property type="component" value="Unassembled WGS sequence"/>
</dbReference>
<comment type="subcellular location">
    <subcellularLocation>
        <location evidence="1">Membrane</location>
        <topology evidence="1">Single-pass membrane protein</topology>
    </subcellularLocation>
</comment>
<organism evidence="9 10">
    <name type="scientific">Ancylostoma ceylanicum</name>
    <dbReference type="NCBI Taxonomy" id="53326"/>
    <lineage>
        <taxon>Eukaryota</taxon>
        <taxon>Metazoa</taxon>
        <taxon>Ecdysozoa</taxon>
        <taxon>Nematoda</taxon>
        <taxon>Chromadorea</taxon>
        <taxon>Rhabditida</taxon>
        <taxon>Rhabditina</taxon>
        <taxon>Rhabditomorpha</taxon>
        <taxon>Strongyloidea</taxon>
        <taxon>Ancylostomatidae</taxon>
        <taxon>Ancylostomatinae</taxon>
        <taxon>Ancylostoma</taxon>
    </lineage>
</organism>
<evidence type="ECO:0000313" key="10">
    <source>
        <dbReference type="Proteomes" id="UP000054495"/>
    </source>
</evidence>
<keyword evidence="4" id="KW-0175">Coiled coil</keyword>
<evidence type="ECO:0000256" key="5">
    <source>
        <dbReference type="ARBA" id="ARBA00023136"/>
    </source>
</evidence>
<dbReference type="AlphaFoldDB" id="A0A0D6M4W8"/>
<accession>A0A0D6M4W8</accession>
<evidence type="ECO:0000313" key="9">
    <source>
        <dbReference type="EMBL" id="EPB78533.1"/>
    </source>
</evidence>
<keyword evidence="5 7" id="KW-0472">Membrane</keyword>
<protein>
    <recommendedName>
        <fullName evidence="8">DUF1279 domain-containing protein</fullName>
    </recommendedName>
</protein>
<dbReference type="Pfam" id="PF06916">
    <property type="entry name" value="FAM210A-B_dom"/>
    <property type="match status" value="1"/>
</dbReference>
<evidence type="ECO:0000256" key="3">
    <source>
        <dbReference type="ARBA" id="ARBA00022989"/>
    </source>
</evidence>
<dbReference type="GO" id="GO:0005739">
    <property type="term" value="C:mitochondrion"/>
    <property type="evidence" value="ECO:0007669"/>
    <property type="project" value="TreeGrafter"/>
</dbReference>
<feature type="compositionally biased region" description="Basic and acidic residues" evidence="6">
    <location>
        <begin position="164"/>
        <end position="173"/>
    </location>
</feature>
<feature type="transmembrane region" description="Helical" evidence="7">
    <location>
        <begin position="38"/>
        <end position="61"/>
    </location>
</feature>